<dbReference type="EMBL" id="KQ993853">
    <property type="protein sequence ID" value="KZV48497.1"/>
    <property type="molecule type" value="Genomic_DNA"/>
</dbReference>
<dbReference type="Proteomes" id="UP000250235">
    <property type="component" value="Unassembled WGS sequence"/>
</dbReference>
<organism evidence="1 2">
    <name type="scientific">Dorcoceras hygrometricum</name>
    <dbReference type="NCBI Taxonomy" id="472368"/>
    <lineage>
        <taxon>Eukaryota</taxon>
        <taxon>Viridiplantae</taxon>
        <taxon>Streptophyta</taxon>
        <taxon>Embryophyta</taxon>
        <taxon>Tracheophyta</taxon>
        <taxon>Spermatophyta</taxon>
        <taxon>Magnoliopsida</taxon>
        <taxon>eudicotyledons</taxon>
        <taxon>Gunneridae</taxon>
        <taxon>Pentapetalae</taxon>
        <taxon>asterids</taxon>
        <taxon>lamiids</taxon>
        <taxon>Lamiales</taxon>
        <taxon>Gesneriaceae</taxon>
        <taxon>Didymocarpoideae</taxon>
        <taxon>Trichosporeae</taxon>
        <taxon>Loxocarpinae</taxon>
        <taxon>Dorcoceras</taxon>
    </lineage>
</organism>
<evidence type="ECO:0000313" key="1">
    <source>
        <dbReference type="EMBL" id="KZV48497.1"/>
    </source>
</evidence>
<sequence>MPSTNSDLSTSPDLTIYAIPDLTNTKRRHARVPLRINRSRRPALAKADPYLNSSGAHWIVNQALTLPEKPSVV</sequence>
<proteinExistence type="predicted"/>
<dbReference type="AlphaFoldDB" id="A0A2Z7CRB9"/>
<reference evidence="1 2" key="1">
    <citation type="journal article" date="2015" name="Proc. Natl. Acad. Sci. U.S.A.">
        <title>The resurrection genome of Boea hygrometrica: A blueprint for survival of dehydration.</title>
        <authorList>
            <person name="Xiao L."/>
            <person name="Yang G."/>
            <person name="Zhang L."/>
            <person name="Yang X."/>
            <person name="Zhao S."/>
            <person name="Ji Z."/>
            <person name="Zhou Q."/>
            <person name="Hu M."/>
            <person name="Wang Y."/>
            <person name="Chen M."/>
            <person name="Xu Y."/>
            <person name="Jin H."/>
            <person name="Xiao X."/>
            <person name="Hu G."/>
            <person name="Bao F."/>
            <person name="Hu Y."/>
            <person name="Wan P."/>
            <person name="Li L."/>
            <person name="Deng X."/>
            <person name="Kuang T."/>
            <person name="Xiang C."/>
            <person name="Zhu J.K."/>
            <person name="Oliver M.J."/>
            <person name="He Y."/>
        </authorList>
    </citation>
    <scope>NUCLEOTIDE SEQUENCE [LARGE SCALE GENOMIC DNA]</scope>
    <source>
        <strain evidence="2">cv. XS01</strain>
    </source>
</reference>
<keyword evidence="2" id="KW-1185">Reference proteome</keyword>
<protein>
    <submittedName>
        <fullName evidence="1">Uncharacterized protein</fullName>
    </submittedName>
</protein>
<gene>
    <name evidence="1" type="ORF">F511_29592</name>
</gene>
<name>A0A2Z7CRB9_9LAMI</name>
<evidence type="ECO:0000313" key="2">
    <source>
        <dbReference type="Proteomes" id="UP000250235"/>
    </source>
</evidence>
<accession>A0A2Z7CRB9</accession>